<dbReference type="GO" id="GO:0022857">
    <property type="term" value="F:transmembrane transporter activity"/>
    <property type="evidence" value="ECO:0007669"/>
    <property type="project" value="InterPro"/>
</dbReference>
<feature type="transmembrane region" description="Helical" evidence="6">
    <location>
        <begin position="296"/>
        <end position="315"/>
    </location>
</feature>
<feature type="region of interest" description="Disordered" evidence="5">
    <location>
        <begin position="544"/>
        <end position="597"/>
    </location>
</feature>
<feature type="compositionally biased region" description="Polar residues" evidence="5">
    <location>
        <begin position="547"/>
        <end position="556"/>
    </location>
</feature>
<dbReference type="PANTHER" id="PTHR23501">
    <property type="entry name" value="MAJOR FACILITATOR SUPERFAMILY"/>
    <property type="match status" value="1"/>
</dbReference>
<dbReference type="Gene3D" id="1.20.1250.20">
    <property type="entry name" value="MFS general substrate transporter like domains"/>
    <property type="match status" value="2"/>
</dbReference>
<dbReference type="EMBL" id="MU006565">
    <property type="protein sequence ID" value="KAF2749613.1"/>
    <property type="molecule type" value="Genomic_DNA"/>
</dbReference>
<evidence type="ECO:0000256" key="5">
    <source>
        <dbReference type="SAM" id="MobiDB-lite"/>
    </source>
</evidence>
<feature type="transmembrane region" description="Helical" evidence="6">
    <location>
        <begin position="498"/>
        <end position="518"/>
    </location>
</feature>
<feature type="domain" description="Major facilitator superfamily (MFS) profile" evidence="7">
    <location>
        <begin position="33"/>
        <end position="523"/>
    </location>
</feature>
<organism evidence="8 9">
    <name type="scientific">Sporormia fimetaria CBS 119925</name>
    <dbReference type="NCBI Taxonomy" id="1340428"/>
    <lineage>
        <taxon>Eukaryota</taxon>
        <taxon>Fungi</taxon>
        <taxon>Dikarya</taxon>
        <taxon>Ascomycota</taxon>
        <taxon>Pezizomycotina</taxon>
        <taxon>Dothideomycetes</taxon>
        <taxon>Pleosporomycetidae</taxon>
        <taxon>Pleosporales</taxon>
        <taxon>Sporormiaceae</taxon>
        <taxon>Sporormia</taxon>
    </lineage>
</organism>
<feature type="transmembrane region" description="Helical" evidence="6">
    <location>
        <begin position="184"/>
        <end position="204"/>
    </location>
</feature>
<dbReference type="Proteomes" id="UP000799440">
    <property type="component" value="Unassembled WGS sequence"/>
</dbReference>
<dbReference type="GO" id="GO:0005886">
    <property type="term" value="C:plasma membrane"/>
    <property type="evidence" value="ECO:0007669"/>
    <property type="project" value="TreeGrafter"/>
</dbReference>
<feature type="transmembrane region" description="Helical" evidence="6">
    <location>
        <begin position="254"/>
        <end position="275"/>
    </location>
</feature>
<evidence type="ECO:0000256" key="1">
    <source>
        <dbReference type="ARBA" id="ARBA00004141"/>
    </source>
</evidence>
<evidence type="ECO:0000259" key="7">
    <source>
        <dbReference type="PROSITE" id="PS50850"/>
    </source>
</evidence>
<sequence>MAYIRNVGSRPRAVAATSSSMMPSVTQTRLHIIVLGLWISLFVAAMDTSILSTALIRISSDFRSLGSATWLVTSYLLTYNTFIMISAKLSDVFGLKLVMIVCSIFFLVFSLACGVAQTMNQLIVLRAFQGIGGSGLYSLVFVAIMKLITPEKVAFYSGIISSVFAVANCLGPVLGGVITDQSTWRWIFFINGPIVGTALIILWFSMPGLKDGKSIRDRMEGFDVVGGILSVCWPIPLIFALQEGGIHYGWNSPVIIATLVAGVVALLIFGFYEGWISYRTAIDAIFPIRFVTNPNMALLLGSMFLLGMPFVATIIQLPQRFQAVNYKSAERAGILLLPLTLMTPVGSMFGALLMGRKICAEYLLIFASAIVSIGVGLLGTLPLGVDIWPGTYGYQVIVGFGLGAASPVFYFLLHTTVEPKQIAVGTGALNMLRSLGGCVAIAICSALHNSTLRSRLPEVLSPEQVSRIEDSREFIAMLPPRLQKEVGEVFAESYNRQFQVLLGCACASLLVAIALAVVRKRNGLLGRLPELEAMRGAGTHGHAVELESTSESQPSAGSRVEAQEKMSGRVSEVELIGGGHTPTTASPPGSTRDGKII</sequence>
<feature type="transmembrane region" description="Helical" evidence="6">
    <location>
        <begin position="362"/>
        <end position="385"/>
    </location>
</feature>
<feature type="transmembrane region" description="Helical" evidence="6">
    <location>
        <begin position="68"/>
        <end position="85"/>
    </location>
</feature>
<comment type="subcellular location">
    <subcellularLocation>
        <location evidence="1">Membrane</location>
        <topology evidence="1">Multi-pass membrane protein</topology>
    </subcellularLocation>
</comment>
<dbReference type="PANTHER" id="PTHR23501:SF43">
    <property type="entry name" value="MULTIDRUG TRANSPORTER, PUTATIVE (AFU_ORTHOLOGUE AFUA_6G03040)-RELATED"/>
    <property type="match status" value="1"/>
</dbReference>
<evidence type="ECO:0000313" key="9">
    <source>
        <dbReference type="Proteomes" id="UP000799440"/>
    </source>
</evidence>
<dbReference type="InterPro" id="IPR036259">
    <property type="entry name" value="MFS_trans_sf"/>
</dbReference>
<dbReference type="InterPro" id="IPR020846">
    <property type="entry name" value="MFS_dom"/>
</dbReference>
<accession>A0A6A6VHL3</accession>
<keyword evidence="9" id="KW-1185">Reference proteome</keyword>
<dbReference type="InterPro" id="IPR011701">
    <property type="entry name" value="MFS"/>
</dbReference>
<keyword evidence="4 6" id="KW-0472">Membrane</keyword>
<feature type="transmembrane region" description="Helical" evidence="6">
    <location>
        <begin position="335"/>
        <end position="355"/>
    </location>
</feature>
<evidence type="ECO:0000256" key="3">
    <source>
        <dbReference type="ARBA" id="ARBA00022989"/>
    </source>
</evidence>
<evidence type="ECO:0000256" key="2">
    <source>
        <dbReference type="ARBA" id="ARBA00022692"/>
    </source>
</evidence>
<dbReference type="OrthoDB" id="440553at2759"/>
<feature type="transmembrane region" description="Helical" evidence="6">
    <location>
        <begin position="97"/>
        <end position="117"/>
    </location>
</feature>
<feature type="transmembrane region" description="Helical" evidence="6">
    <location>
        <begin position="30"/>
        <end position="56"/>
    </location>
</feature>
<keyword evidence="3 6" id="KW-1133">Transmembrane helix</keyword>
<keyword evidence="2 6" id="KW-0812">Transmembrane</keyword>
<feature type="transmembrane region" description="Helical" evidence="6">
    <location>
        <begin position="391"/>
        <end position="413"/>
    </location>
</feature>
<dbReference type="Pfam" id="PF07690">
    <property type="entry name" value="MFS_1"/>
    <property type="match status" value="1"/>
</dbReference>
<dbReference type="AlphaFoldDB" id="A0A6A6VHL3"/>
<reference evidence="8" key="1">
    <citation type="journal article" date="2020" name="Stud. Mycol.">
        <title>101 Dothideomycetes genomes: a test case for predicting lifestyles and emergence of pathogens.</title>
        <authorList>
            <person name="Haridas S."/>
            <person name="Albert R."/>
            <person name="Binder M."/>
            <person name="Bloem J."/>
            <person name="Labutti K."/>
            <person name="Salamov A."/>
            <person name="Andreopoulos B."/>
            <person name="Baker S."/>
            <person name="Barry K."/>
            <person name="Bills G."/>
            <person name="Bluhm B."/>
            <person name="Cannon C."/>
            <person name="Castanera R."/>
            <person name="Culley D."/>
            <person name="Daum C."/>
            <person name="Ezra D."/>
            <person name="Gonzalez J."/>
            <person name="Henrissat B."/>
            <person name="Kuo A."/>
            <person name="Liang C."/>
            <person name="Lipzen A."/>
            <person name="Lutzoni F."/>
            <person name="Magnuson J."/>
            <person name="Mondo S."/>
            <person name="Nolan M."/>
            <person name="Ohm R."/>
            <person name="Pangilinan J."/>
            <person name="Park H.-J."/>
            <person name="Ramirez L."/>
            <person name="Alfaro M."/>
            <person name="Sun H."/>
            <person name="Tritt A."/>
            <person name="Yoshinaga Y."/>
            <person name="Zwiers L.-H."/>
            <person name="Turgeon B."/>
            <person name="Goodwin S."/>
            <person name="Spatafora J."/>
            <person name="Crous P."/>
            <person name="Grigoriev I."/>
        </authorList>
    </citation>
    <scope>NUCLEOTIDE SEQUENCE</scope>
    <source>
        <strain evidence="8">CBS 119925</strain>
    </source>
</reference>
<proteinExistence type="predicted"/>
<dbReference type="SUPFAM" id="SSF103473">
    <property type="entry name" value="MFS general substrate transporter"/>
    <property type="match status" value="1"/>
</dbReference>
<evidence type="ECO:0000256" key="4">
    <source>
        <dbReference type="ARBA" id="ARBA00023136"/>
    </source>
</evidence>
<dbReference type="PROSITE" id="PS50850">
    <property type="entry name" value="MFS"/>
    <property type="match status" value="1"/>
</dbReference>
<evidence type="ECO:0000256" key="6">
    <source>
        <dbReference type="SAM" id="Phobius"/>
    </source>
</evidence>
<name>A0A6A6VHL3_9PLEO</name>
<feature type="transmembrane region" description="Helical" evidence="6">
    <location>
        <begin position="153"/>
        <end position="178"/>
    </location>
</feature>
<gene>
    <name evidence="8" type="ORF">M011DRAFT_438784</name>
</gene>
<dbReference type="PRINTS" id="PR01036">
    <property type="entry name" value="TCRTETB"/>
</dbReference>
<protein>
    <submittedName>
        <fullName evidence="8">MFS general substrate transporter</fullName>
    </submittedName>
</protein>
<evidence type="ECO:0000313" key="8">
    <source>
        <dbReference type="EMBL" id="KAF2749613.1"/>
    </source>
</evidence>
<feature type="transmembrane region" description="Helical" evidence="6">
    <location>
        <begin position="123"/>
        <end position="144"/>
    </location>
</feature>